<dbReference type="GO" id="GO:0006355">
    <property type="term" value="P:regulation of DNA-templated transcription"/>
    <property type="evidence" value="ECO:0007669"/>
    <property type="project" value="InterPro"/>
</dbReference>
<dbReference type="InterPro" id="IPR049945">
    <property type="entry name" value="AAA_22"/>
</dbReference>
<dbReference type="Proteomes" id="UP000287519">
    <property type="component" value="Unassembled WGS sequence"/>
</dbReference>
<dbReference type="GO" id="GO:0003677">
    <property type="term" value="F:DNA binding"/>
    <property type="evidence" value="ECO:0007669"/>
    <property type="project" value="InterPro"/>
</dbReference>
<dbReference type="RefSeq" id="WP_225858542.1">
    <property type="nucleotide sequence ID" value="NZ_BHYM01000110.1"/>
</dbReference>
<dbReference type="InterPro" id="IPR011990">
    <property type="entry name" value="TPR-like_helical_dom_sf"/>
</dbReference>
<dbReference type="Gene3D" id="3.40.50.300">
    <property type="entry name" value="P-loop containing nucleotide triphosphate hydrolases"/>
    <property type="match status" value="1"/>
</dbReference>
<dbReference type="PRINTS" id="PR00364">
    <property type="entry name" value="DISEASERSIST"/>
</dbReference>
<dbReference type="InterPro" id="IPR027417">
    <property type="entry name" value="P-loop_NTPase"/>
</dbReference>
<dbReference type="PANTHER" id="PTHR47691">
    <property type="entry name" value="REGULATOR-RELATED"/>
    <property type="match status" value="1"/>
</dbReference>
<dbReference type="SUPFAM" id="SSF46894">
    <property type="entry name" value="C-terminal effector domain of the bipartite response regulators"/>
    <property type="match status" value="1"/>
</dbReference>
<proteinExistence type="predicted"/>
<dbReference type="SMART" id="SM00421">
    <property type="entry name" value="HTH_LUXR"/>
    <property type="match status" value="1"/>
</dbReference>
<feature type="domain" description="HTH luxR-type" evidence="1">
    <location>
        <begin position="727"/>
        <end position="792"/>
    </location>
</feature>
<dbReference type="InterPro" id="IPR000792">
    <property type="entry name" value="Tscrpt_reg_LuxR_C"/>
</dbReference>
<dbReference type="Gene3D" id="1.25.40.10">
    <property type="entry name" value="Tetratricopeptide repeat domain"/>
    <property type="match status" value="1"/>
</dbReference>
<dbReference type="CDD" id="cd06170">
    <property type="entry name" value="LuxR_C_like"/>
    <property type="match status" value="1"/>
</dbReference>
<dbReference type="GO" id="GO:0016887">
    <property type="term" value="F:ATP hydrolysis activity"/>
    <property type="evidence" value="ECO:0007669"/>
    <property type="project" value="InterPro"/>
</dbReference>
<dbReference type="SUPFAM" id="SSF52540">
    <property type="entry name" value="P-loop containing nucleoside triphosphate hydrolases"/>
    <property type="match status" value="1"/>
</dbReference>
<comment type="caution">
    <text evidence="2">The sequence shown here is derived from an EMBL/GenBank/DDBJ whole genome shotgun (WGS) entry which is preliminary data.</text>
</comment>
<dbReference type="Pfam" id="PF13424">
    <property type="entry name" value="TPR_12"/>
    <property type="match status" value="1"/>
</dbReference>
<evidence type="ECO:0000259" key="1">
    <source>
        <dbReference type="PROSITE" id="PS50043"/>
    </source>
</evidence>
<dbReference type="PRINTS" id="PR00038">
    <property type="entry name" value="HTHLUXR"/>
</dbReference>
<dbReference type="InterPro" id="IPR036388">
    <property type="entry name" value="WH-like_DNA-bd_sf"/>
</dbReference>
<evidence type="ECO:0000313" key="3">
    <source>
        <dbReference type="Proteomes" id="UP000287519"/>
    </source>
</evidence>
<reference evidence="2 3" key="1">
    <citation type="submission" date="2018-11" db="EMBL/GenBank/DDBJ databases">
        <title>Microbial catabolism of amino acid.</title>
        <authorList>
            <person name="Hibi M."/>
            <person name="Ogawa J."/>
        </authorList>
    </citation>
    <scope>NUCLEOTIDE SEQUENCE [LARGE SCALE GENOMIC DNA]</scope>
    <source>
        <strain evidence="2 3">C31-06</strain>
    </source>
</reference>
<evidence type="ECO:0000313" key="2">
    <source>
        <dbReference type="EMBL" id="GCE44836.1"/>
    </source>
</evidence>
<gene>
    <name evidence="2" type="ORF">Rhow_000462</name>
</gene>
<protein>
    <recommendedName>
        <fullName evidence="1">HTH luxR-type domain-containing protein</fullName>
    </recommendedName>
</protein>
<accession>A0A402CM70</accession>
<dbReference type="AlphaFoldDB" id="A0A402CM70"/>
<dbReference type="PROSITE" id="PS50043">
    <property type="entry name" value="HTH_LUXR_2"/>
    <property type="match status" value="1"/>
</dbReference>
<organism evidence="2 3">
    <name type="scientific">Rhodococcus wratislaviensis</name>
    <name type="common">Tsukamurella wratislaviensis</name>
    <dbReference type="NCBI Taxonomy" id="44752"/>
    <lineage>
        <taxon>Bacteria</taxon>
        <taxon>Bacillati</taxon>
        <taxon>Actinomycetota</taxon>
        <taxon>Actinomycetes</taxon>
        <taxon>Mycobacteriales</taxon>
        <taxon>Nocardiaceae</taxon>
        <taxon>Rhodococcus</taxon>
    </lineage>
</organism>
<dbReference type="Pfam" id="PF00196">
    <property type="entry name" value="GerE"/>
    <property type="match status" value="1"/>
</dbReference>
<dbReference type="PANTHER" id="PTHR47691:SF3">
    <property type="entry name" value="HTH-TYPE TRANSCRIPTIONAL REGULATOR RV0890C-RELATED"/>
    <property type="match status" value="1"/>
</dbReference>
<dbReference type="Pfam" id="PF13401">
    <property type="entry name" value="AAA_22"/>
    <property type="match status" value="1"/>
</dbReference>
<name>A0A402CM70_RHOWR</name>
<sequence>MSSHLARFGRMSMEYVRRRWQHREVVEKARKVVGNLPMELTSFVGRRREQSEVKRLLSVTRLVTLTGIGGVGKTRLALRAAAAAQRAFSDAVWLVELGEVRDASLLAETIAVALRVRNHTNRPIYEVLAEHLTSRQLLLVLDNCEHILSAVAELSEALLRTCPELRILTTSREPLNIGGESIMRVPPLETPDLARPQATQGQHGYDAVTLFAERARSNLPEFELTDENRMTVAQICHRLDGLPLPIELAAARLRAMSTSQILDHLTDRYELLTSGHRGAPSRQQTLRLSVDWSYDLCTPQEQSLWARLSVFAGGVEFDAIAGVCVDEWTDQKLLDVVGSLVDKSILIREEPGPVVRYRLLETLREYGLEKLGSSGDYPTLRRRHKDWFGRLAALGAEGWVTSQHGEWMSRLDREQPNLRDAMEFCLTEPGEGRAGLLIATTLYPFWLTRGLFGEGRRWLDRALQVQNESTGDRAQALFIDSVLAGLQGDTLSATALIDEAVAIGDRSTDGAVQPFAEYAIGFHMLYQGEPSRAVTHLGNALALFRDQGNTFMQLGSVQGLGLANMILGDMEQAVSRFYQALELSKPCGPSVLQSYPLWALGISLWRQGDPGEAVRSLERGLRLTRQVDDPLATAWCLQVLAWIAADQHHEKRAATLLGAADALWQQMGGENVTFSDMQVFQDVCERQARSALGTKGFEAASVRGKEMDRDAAVAFALDELPTSKRTHGGELTELTKREKEVATLVSQGLTNKVIAERLVISQRTAQGHVENILMKLGFTSRTQIATWFVEQR</sequence>
<dbReference type="InterPro" id="IPR016032">
    <property type="entry name" value="Sig_transdc_resp-reg_C-effctor"/>
</dbReference>
<dbReference type="EMBL" id="BHYM01000110">
    <property type="protein sequence ID" value="GCE44836.1"/>
    <property type="molecule type" value="Genomic_DNA"/>
</dbReference>
<dbReference type="SUPFAM" id="SSF48452">
    <property type="entry name" value="TPR-like"/>
    <property type="match status" value="1"/>
</dbReference>
<keyword evidence="3" id="KW-1185">Reference proteome</keyword>
<dbReference type="Gene3D" id="1.10.10.10">
    <property type="entry name" value="Winged helix-like DNA-binding domain superfamily/Winged helix DNA-binding domain"/>
    <property type="match status" value="1"/>
</dbReference>